<dbReference type="Gene3D" id="3.40.50.1820">
    <property type="entry name" value="alpha/beta hydrolase"/>
    <property type="match status" value="1"/>
</dbReference>
<sequence>MSIYSYATTTGARFAPLQAVEGLVQSSPAIFPQSPGSLDWLLGPALQELEQSEDAFQLAVFAPAGARDLPVMVFLPGGGFVSGAGTVRWHDAQNFADAQRAVVVVVNYRVGLLAHRGSVGGGNTVPEELLLALRWVQRNVGALGGNAENVTLAGQSAGAFWAFALAQLEQARGLFQRLYLGSLSFQPPLSEQEAAQRQELVTEHLGGRGLETATTVQLLSTASTIGKHWAGRGLGLYPSADQAVPADLFDVAAAASRLHVDQVLLSHTADEATAFIGQAPDHAFPEPAVQGFIGAHFADPDMVAEVFAEDQSLVTSKDRMIRAMSLHQIELYATELADALAAAGKQTYVVRFSVVSELPKARSAHCFELPFVFANAQQWEDAPMLRELDPETYAVASTQFSSLIGSFLKDGMPTDTQGNTLPAHHVGTGEARQITGSGVQDHRLERRLATKRLVPIR</sequence>
<feature type="domain" description="Carboxylesterase type B" evidence="2">
    <location>
        <begin position="47"/>
        <end position="417"/>
    </location>
</feature>
<proteinExistence type="predicted"/>
<evidence type="ECO:0000313" key="4">
    <source>
        <dbReference type="Proteomes" id="UP000606115"/>
    </source>
</evidence>
<comment type="caution">
    <text evidence="3">The sequence shown here is derived from an EMBL/GenBank/DDBJ whole genome shotgun (WGS) entry which is preliminary data.</text>
</comment>
<gene>
    <name evidence="3" type="ORF">GCM10007173_07150</name>
</gene>
<dbReference type="EMBL" id="BMKX01000001">
    <property type="protein sequence ID" value="GGJ51143.1"/>
    <property type="molecule type" value="Genomic_DNA"/>
</dbReference>
<keyword evidence="4" id="KW-1185">Reference proteome</keyword>
<dbReference type="RefSeq" id="WP_188683752.1">
    <property type="nucleotide sequence ID" value="NZ_BMKX01000001.1"/>
</dbReference>
<dbReference type="PANTHER" id="PTHR43918">
    <property type="entry name" value="ACETYLCHOLINESTERASE"/>
    <property type="match status" value="1"/>
</dbReference>
<reference evidence="4" key="1">
    <citation type="journal article" date="2019" name="Int. J. Syst. Evol. Microbiol.">
        <title>The Global Catalogue of Microorganisms (GCM) 10K type strain sequencing project: providing services to taxonomists for standard genome sequencing and annotation.</title>
        <authorList>
            <consortium name="The Broad Institute Genomics Platform"/>
            <consortium name="The Broad Institute Genome Sequencing Center for Infectious Disease"/>
            <person name="Wu L."/>
            <person name="Ma J."/>
        </authorList>
    </citation>
    <scope>NUCLEOTIDE SEQUENCE [LARGE SCALE GENOMIC DNA]</scope>
    <source>
        <strain evidence="4">CGMCC 1.3685</strain>
    </source>
</reference>
<dbReference type="GO" id="GO:0016787">
    <property type="term" value="F:hydrolase activity"/>
    <property type="evidence" value="ECO:0007669"/>
    <property type="project" value="UniProtKB-KW"/>
</dbReference>
<dbReference type="Proteomes" id="UP000606115">
    <property type="component" value="Unassembled WGS sequence"/>
</dbReference>
<dbReference type="PANTHER" id="PTHR43918:SF4">
    <property type="entry name" value="CARBOXYLIC ESTER HYDROLASE"/>
    <property type="match status" value="1"/>
</dbReference>
<evidence type="ECO:0000259" key="2">
    <source>
        <dbReference type="Pfam" id="PF00135"/>
    </source>
</evidence>
<accession>A0ABQ2DA73</accession>
<evidence type="ECO:0000256" key="1">
    <source>
        <dbReference type="ARBA" id="ARBA00022801"/>
    </source>
</evidence>
<dbReference type="GeneID" id="303303108"/>
<dbReference type="InterPro" id="IPR050654">
    <property type="entry name" value="AChE-related_enzymes"/>
</dbReference>
<dbReference type="InterPro" id="IPR029058">
    <property type="entry name" value="AB_hydrolase_fold"/>
</dbReference>
<dbReference type="SUPFAM" id="SSF53474">
    <property type="entry name" value="alpha/beta-Hydrolases"/>
    <property type="match status" value="1"/>
</dbReference>
<protein>
    <submittedName>
        <fullName evidence="3">Carboxylic ester hydrolase</fullName>
    </submittedName>
</protein>
<dbReference type="Pfam" id="PF00135">
    <property type="entry name" value="COesterase"/>
    <property type="match status" value="1"/>
</dbReference>
<evidence type="ECO:0000313" key="3">
    <source>
        <dbReference type="EMBL" id="GGJ51143.1"/>
    </source>
</evidence>
<dbReference type="InterPro" id="IPR002018">
    <property type="entry name" value="CarbesteraseB"/>
</dbReference>
<organism evidence="3 4">
    <name type="scientific">Glutamicibacter ardleyensis</name>
    <dbReference type="NCBI Taxonomy" id="225894"/>
    <lineage>
        <taxon>Bacteria</taxon>
        <taxon>Bacillati</taxon>
        <taxon>Actinomycetota</taxon>
        <taxon>Actinomycetes</taxon>
        <taxon>Micrococcales</taxon>
        <taxon>Micrococcaceae</taxon>
        <taxon>Glutamicibacter</taxon>
    </lineage>
</organism>
<name>A0ABQ2DA73_9MICC</name>
<keyword evidence="1 3" id="KW-0378">Hydrolase</keyword>